<dbReference type="Gene3D" id="3.40.50.1110">
    <property type="entry name" value="SGNH hydrolase"/>
    <property type="match status" value="1"/>
</dbReference>
<name>A0ABU1JDF6_9MICC</name>
<evidence type="ECO:0000313" key="3">
    <source>
        <dbReference type="Proteomes" id="UP001185069"/>
    </source>
</evidence>
<dbReference type="EMBL" id="JAVDQF010000001">
    <property type="protein sequence ID" value="MDR6270457.1"/>
    <property type="molecule type" value="Genomic_DNA"/>
</dbReference>
<dbReference type="SUPFAM" id="SSF52266">
    <property type="entry name" value="SGNH hydrolase"/>
    <property type="match status" value="1"/>
</dbReference>
<dbReference type="Pfam" id="PF13472">
    <property type="entry name" value="Lipase_GDSL_2"/>
    <property type="match status" value="1"/>
</dbReference>
<dbReference type="CDD" id="cd00229">
    <property type="entry name" value="SGNH_hydrolase"/>
    <property type="match status" value="1"/>
</dbReference>
<feature type="domain" description="SGNH hydrolase-type esterase" evidence="1">
    <location>
        <begin position="56"/>
        <end position="221"/>
    </location>
</feature>
<dbReference type="InterPro" id="IPR036514">
    <property type="entry name" value="SGNH_hydro_sf"/>
</dbReference>
<dbReference type="RefSeq" id="WP_309799561.1">
    <property type="nucleotide sequence ID" value="NZ_BAAAHY010000007.1"/>
</dbReference>
<gene>
    <name evidence="2" type="ORF">JOE69_002695</name>
</gene>
<sequence length="237" mass="24697">MKRFKLRYAVLCAALAGTIVLGALAFFRMSAPAPSGAGASAGSLTAAPEARTTALVYGDSISQGDSAAFSRQDLGNRAWPKYLSQNGVYFVGGYAQGGLTAGMLIDRNLCQEGTRASVVVAAFGTNSLLLGESFETNLKNLERLKAECGGTVPPSAFLVTAVGPMDRLPPARIADWNTRLAAAAAERGWTYVDPFQGLRTSENTWPAGLSIDGLHPAEAAAEIYAANIAPNIIAAGR</sequence>
<keyword evidence="3" id="KW-1185">Reference proteome</keyword>
<reference evidence="2 3" key="1">
    <citation type="submission" date="2023-07" db="EMBL/GenBank/DDBJ databases">
        <title>Sequencing the genomes of 1000 actinobacteria strains.</title>
        <authorList>
            <person name="Klenk H.-P."/>
        </authorList>
    </citation>
    <scope>NUCLEOTIDE SEQUENCE [LARGE SCALE GENOMIC DNA]</scope>
    <source>
        <strain evidence="2 3">DSM 14555</strain>
    </source>
</reference>
<evidence type="ECO:0000313" key="2">
    <source>
        <dbReference type="EMBL" id="MDR6270457.1"/>
    </source>
</evidence>
<evidence type="ECO:0000259" key="1">
    <source>
        <dbReference type="Pfam" id="PF13472"/>
    </source>
</evidence>
<accession>A0ABU1JDF6</accession>
<dbReference type="InterPro" id="IPR013830">
    <property type="entry name" value="SGNH_hydro"/>
</dbReference>
<proteinExistence type="predicted"/>
<dbReference type="Proteomes" id="UP001185069">
    <property type="component" value="Unassembled WGS sequence"/>
</dbReference>
<comment type="caution">
    <text evidence="2">The sequence shown here is derived from an EMBL/GenBank/DDBJ whole genome shotgun (WGS) entry which is preliminary data.</text>
</comment>
<organism evidence="2 3">
    <name type="scientific">Arthrobacter russicus</name>
    <dbReference type="NCBI Taxonomy" id="172040"/>
    <lineage>
        <taxon>Bacteria</taxon>
        <taxon>Bacillati</taxon>
        <taxon>Actinomycetota</taxon>
        <taxon>Actinomycetes</taxon>
        <taxon>Micrococcales</taxon>
        <taxon>Micrococcaceae</taxon>
        <taxon>Arthrobacter</taxon>
    </lineage>
</organism>
<protein>
    <submittedName>
        <fullName evidence="2">Lysophospholipase L1-like esterase</fullName>
    </submittedName>
</protein>